<evidence type="ECO:0000313" key="2">
    <source>
        <dbReference type="Proteomes" id="UP001431209"/>
    </source>
</evidence>
<comment type="caution">
    <text evidence="1">The sequence shown here is derived from an EMBL/GenBank/DDBJ whole genome shotgun (WGS) entry which is preliminary data.</text>
</comment>
<protein>
    <submittedName>
        <fullName evidence="1">Uncharacterized protein</fullName>
    </submittedName>
</protein>
<reference evidence="1 2" key="1">
    <citation type="submission" date="2024-03" db="EMBL/GenBank/DDBJ databases">
        <title>The Acrasis kona genome and developmental transcriptomes reveal deep origins of eukaryotic multicellular pathways.</title>
        <authorList>
            <person name="Sheikh S."/>
            <person name="Fu C.-J."/>
            <person name="Brown M.W."/>
            <person name="Baldauf S.L."/>
        </authorList>
    </citation>
    <scope>NUCLEOTIDE SEQUENCE [LARGE SCALE GENOMIC DNA]</scope>
    <source>
        <strain evidence="1 2">ATCC MYA-3509</strain>
    </source>
</reference>
<dbReference type="AlphaFoldDB" id="A0AAW2YS37"/>
<proteinExistence type="predicted"/>
<dbReference type="Proteomes" id="UP001431209">
    <property type="component" value="Unassembled WGS sequence"/>
</dbReference>
<dbReference type="EMBL" id="JAOPGA020000650">
    <property type="protein sequence ID" value="KAL0480266.1"/>
    <property type="molecule type" value="Genomic_DNA"/>
</dbReference>
<sequence length="487" mass="54807">MQQSREYVPTVVSHEPTTTTNIKTFDNYEALQPVANQPVNTDHKGVFGRIKDKMRRRREARHQSKQTINAPGATVTSTNISNNVVAEPVTTTTTYVTNNTAPIAPVTILPAQTHRPIGSVHTQHLSDFLSTHRPIQTLPQTVGQDIVDKQPTTLPIATPAPISQLTAPVIMAPVLPAETFAPIPVQQPALVDAPIVIQPQIQSEPNLPTENNEIAIVPIETKQRELLPIVQEELVEKFHDLQDERMEHERIKVEAMPMIKEELLEKVHTEGESFKPDGFMMEVPLKQVQEDFMSKVRQINGEQLEKETLKPVMKTIFDEMSIKRAEMENNRASREQVKPILREVQQELLLKSLKPKIEQEVIKADLAPVIENVKKEFERTQSTIEYHHPVGQSFSELIDLKKNEDEMLTADDLDDSAFASKNKAMMELKKMRNEFANQREMSLDERGMTVDVFEATKETAVEMANSIKSSVSSAISSVARATGLSKQ</sequence>
<organism evidence="1 2">
    <name type="scientific">Acrasis kona</name>
    <dbReference type="NCBI Taxonomy" id="1008807"/>
    <lineage>
        <taxon>Eukaryota</taxon>
        <taxon>Discoba</taxon>
        <taxon>Heterolobosea</taxon>
        <taxon>Tetramitia</taxon>
        <taxon>Eutetramitia</taxon>
        <taxon>Acrasidae</taxon>
        <taxon>Acrasis</taxon>
    </lineage>
</organism>
<keyword evidence="2" id="KW-1185">Reference proteome</keyword>
<name>A0AAW2YS37_9EUKA</name>
<evidence type="ECO:0000313" key="1">
    <source>
        <dbReference type="EMBL" id="KAL0480266.1"/>
    </source>
</evidence>
<gene>
    <name evidence="1" type="ORF">AKO1_002899</name>
</gene>
<accession>A0AAW2YS37</accession>